<reference evidence="3 4" key="1">
    <citation type="submission" date="2016-11" db="EMBL/GenBank/DDBJ databases">
        <authorList>
            <person name="Jaros S."/>
            <person name="Januszkiewicz K."/>
            <person name="Wedrychowicz H."/>
        </authorList>
    </citation>
    <scope>NUCLEOTIDE SEQUENCE [LARGE SCALE GENOMIC DNA]</scope>
    <source>
        <strain evidence="3 4">DSM 10068</strain>
    </source>
</reference>
<dbReference type="SUPFAM" id="SSF53474">
    <property type="entry name" value="alpha/beta-Hydrolases"/>
    <property type="match status" value="1"/>
</dbReference>
<organism evidence="3 4">
    <name type="scientific">Sporobacter termitidis DSM 10068</name>
    <dbReference type="NCBI Taxonomy" id="1123282"/>
    <lineage>
        <taxon>Bacteria</taxon>
        <taxon>Bacillati</taxon>
        <taxon>Bacillota</taxon>
        <taxon>Clostridia</taxon>
        <taxon>Eubacteriales</taxon>
        <taxon>Oscillospiraceae</taxon>
        <taxon>Sporobacter</taxon>
    </lineage>
</organism>
<dbReference type="InterPro" id="IPR013094">
    <property type="entry name" value="AB_hydrolase_3"/>
</dbReference>
<dbReference type="GO" id="GO:0016787">
    <property type="term" value="F:hydrolase activity"/>
    <property type="evidence" value="ECO:0007669"/>
    <property type="project" value="UniProtKB-KW"/>
</dbReference>
<proteinExistence type="predicted"/>
<evidence type="ECO:0000313" key="3">
    <source>
        <dbReference type="EMBL" id="SHH65859.1"/>
    </source>
</evidence>
<sequence>MRKYDIHPDFRKYEHTRLSLHPMRLPLINTFLAKSTDRADTGPGVLSEKRQLAGWRNGLIDIGIYKPADAAGPLPCLIYMHGGAFALKAAPYHKALVCAYAKRTPCIVVFVDYRLAPKFPFPAGAEDCYSAYAYVLEHAEELGVDKSRIAVGGDSAGAALAAGICLMARDRNTAAPCFQLLIYPVTDARQLTESIKRYDDTPMWNSTLNKKMWKLYLRDAPDCGRGYASPIEALSLERLPGAYIEVAEFDCLRDEAVNFANALRASGVPAELMETKGTVHGFDIALDSAVVRQSVAGRIDALKKALYPPSRQGG</sequence>
<dbReference type="PANTHER" id="PTHR48081:SF8">
    <property type="entry name" value="ALPHA_BETA HYDROLASE FOLD-3 DOMAIN-CONTAINING PROTEIN-RELATED"/>
    <property type="match status" value="1"/>
</dbReference>
<gene>
    <name evidence="3" type="ORF">SAMN02745823_00656</name>
</gene>
<keyword evidence="1" id="KW-0378">Hydrolase</keyword>
<dbReference type="EMBL" id="FQXV01000001">
    <property type="protein sequence ID" value="SHH65859.1"/>
    <property type="molecule type" value="Genomic_DNA"/>
</dbReference>
<dbReference type="Pfam" id="PF07859">
    <property type="entry name" value="Abhydrolase_3"/>
    <property type="match status" value="1"/>
</dbReference>
<keyword evidence="4" id="KW-1185">Reference proteome</keyword>
<evidence type="ECO:0000256" key="1">
    <source>
        <dbReference type="ARBA" id="ARBA00022801"/>
    </source>
</evidence>
<evidence type="ECO:0000313" key="4">
    <source>
        <dbReference type="Proteomes" id="UP000183995"/>
    </source>
</evidence>
<dbReference type="Gene3D" id="3.40.50.1820">
    <property type="entry name" value="alpha/beta hydrolase"/>
    <property type="match status" value="1"/>
</dbReference>
<protein>
    <submittedName>
        <fullName evidence="3">Acetyl esterase/lipase</fullName>
    </submittedName>
</protein>
<feature type="domain" description="Alpha/beta hydrolase fold-3" evidence="2">
    <location>
        <begin position="77"/>
        <end position="282"/>
    </location>
</feature>
<dbReference type="PANTHER" id="PTHR48081">
    <property type="entry name" value="AB HYDROLASE SUPERFAMILY PROTEIN C4A8.06C"/>
    <property type="match status" value="1"/>
</dbReference>
<dbReference type="Proteomes" id="UP000183995">
    <property type="component" value="Unassembled WGS sequence"/>
</dbReference>
<dbReference type="InterPro" id="IPR029058">
    <property type="entry name" value="AB_hydrolase_fold"/>
</dbReference>
<evidence type="ECO:0000259" key="2">
    <source>
        <dbReference type="Pfam" id="PF07859"/>
    </source>
</evidence>
<name>A0A1M5US86_9FIRM</name>
<dbReference type="AlphaFoldDB" id="A0A1M5US86"/>
<dbReference type="InterPro" id="IPR050300">
    <property type="entry name" value="GDXG_lipolytic_enzyme"/>
</dbReference>
<dbReference type="RefSeq" id="WP_073076177.1">
    <property type="nucleotide sequence ID" value="NZ_FQXV01000001.1"/>
</dbReference>
<accession>A0A1M5US86</accession>
<dbReference type="OrthoDB" id="24847at2"/>
<dbReference type="STRING" id="1123282.SAMN02745823_00656"/>